<organism evidence="6 7">
    <name type="scientific">Lithospermum erythrorhizon</name>
    <name type="common">Purple gromwell</name>
    <name type="synonym">Lithospermum officinale var. erythrorhizon</name>
    <dbReference type="NCBI Taxonomy" id="34254"/>
    <lineage>
        <taxon>Eukaryota</taxon>
        <taxon>Viridiplantae</taxon>
        <taxon>Streptophyta</taxon>
        <taxon>Embryophyta</taxon>
        <taxon>Tracheophyta</taxon>
        <taxon>Spermatophyta</taxon>
        <taxon>Magnoliopsida</taxon>
        <taxon>eudicotyledons</taxon>
        <taxon>Gunneridae</taxon>
        <taxon>Pentapetalae</taxon>
        <taxon>asterids</taxon>
        <taxon>lamiids</taxon>
        <taxon>Boraginales</taxon>
        <taxon>Boraginaceae</taxon>
        <taxon>Boraginoideae</taxon>
        <taxon>Lithospermeae</taxon>
        <taxon>Lithospermum</taxon>
    </lineage>
</organism>
<keyword evidence="7" id="KW-1185">Reference proteome</keyword>
<evidence type="ECO:0000313" key="6">
    <source>
        <dbReference type="EMBL" id="GAA0138980.1"/>
    </source>
</evidence>
<dbReference type="InterPro" id="IPR046960">
    <property type="entry name" value="PPR_At4g14850-like_plant"/>
</dbReference>
<dbReference type="GO" id="GO:0003723">
    <property type="term" value="F:RNA binding"/>
    <property type="evidence" value="ECO:0007669"/>
    <property type="project" value="InterPro"/>
</dbReference>
<accession>A0AAV3NLQ7</accession>
<dbReference type="InterPro" id="IPR032867">
    <property type="entry name" value="DYW_dom"/>
</dbReference>
<evidence type="ECO:0000256" key="3">
    <source>
        <dbReference type="ARBA" id="ARBA00022946"/>
    </source>
</evidence>
<dbReference type="InterPro" id="IPR046849">
    <property type="entry name" value="E2_motif"/>
</dbReference>
<dbReference type="FunFam" id="1.25.40.10:FF:000227">
    <property type="entry name" value="Pentatricopeptide repeat-containing protein At3g13880"/>
    <property type="match status" value="1"/>
</dbReference>
<keyword evidence="2" id="KW-0677">Repeat</keyword>
<comment type="caution">
    <text evidence="6">The sequence shown here is derived from an EMBL/GenBank/DDBJ whole genome shotgun (WGS) entry which is preliminary data.</text>
</comment>
<dbReference type="PROSITE" id="PS51375">
    <property type="entry name" value="PPR"/>
    <property type="match status" value="3"/>
</dbReference>
<dbReference type="Proteomes" id="UP001454036">
    <property type="component" value="Unassembled WGS sequence"/>
</dbReference>
<dbReference type="FunFam" id="1.25.40.10:FF:000366">
    <property type="entry name" value="Pentatricopeptide (PPR) repeat-containing protein"/>
    <property type="match status" value="1"/>
</dbReference>
<dbReference type="EMBL" id="BAABME010000049">
    <property type="protein sequence ID" value="GAA0138980.1"/>
    <property type="molecule type" value="Genomic_DNA"/>
</dbReference>
<dbReference type="FunFam" id="1.25.40.10:FF:000488">
    <property type="entry name" value="Pentatricopeptide repeat-containing protein, mitochondrial"/>
    <property type="match status" value="1"/>
</dbReference>
<sequence length="584" mass="65732">MFSYPNGTHIATLHNLLQRCAKYRLLAQGKACHAQIIHLGYRFNCLTSNILINTYSKCGLVESARKVFDQMPYRTLVSWNTILGTYTQNADADEALSLFVGLHREGSQFNEFTLSSVVCACAAKLAVFECRQLHAFGVKASMDHDVFVGTALLDVYAKSSLINDAFRVFKSMPERTEITWSSMMAGCVQNDLHEEALALFHEARRSELKNDAFIVSSSFSACAALAASIEGKQIHCIVVRAGFGTNQYVSSALVDMYAKCGTINEAYSVFSNVEEKNIVLMTAMISAFAKHARALEVMILFQKLQQEGLNPTDVTYVCVLSACAHMGLVEMGKKYFSMMTQEHNLSPNVLHYACMVDVLARNGLIQEAKNLIDEMPFQATASIWGSLLASCRVYKNVELGEIAAKQLFEIEPSNAGNHVLLSNIYAANKQWEEVASTRKLLRYGVAKKERGKSWIETKNRVHSFMVGERSHPQITEIYSKLEDMLQEMNKIGYRGDVEHDLHDVKESQKKELLKHHSEKLAFTYGLMSLPPKIPIRIMKNLRICGDCHSFMKLASKLTTREIIVRDNNRFHHFRDGTCSCGEFW</sequence>
<feature type="domain" description="DYW" evidence="5">
    <location>
        <begin position="492"/>
        <end position="584"/>
    </location>
</feature>
<keyword evidence="3" id="KW-0809">Transit peptide</keyword>
<dbReference type="PANTHER" id="PTHR47926:SF542">
    <property type="entry name" value="PENTATRICOPEPTIDE REPEAT-CONTAINING PROTEIN"/>
    <property type="match status" value="1"/>
</dbReference>
<dbReference type="Pfam" id="PF01535">
    <property type="entry name" value="PPR"/>
    <property type="match status" value="4"/>
</dbReference>
<evidence type="ECO:0000259" key="5">
    <source>
        <dbReference type="Pfam" id="PF14432"/>
    </source>
</evidence>
<evidence type="ECO:0000256" key="1">
    <source>
        <dbReference type="ARBA" id="ARBA00006643"/>
    </source>
</evidence>
<dbReference type="GO" id="GO:0008270">
    <property type="term" value="F:zinc ion binding"/>
    <property type="evidence" value="ECO:0007669"/>
    <property type="project" value="InterPro"/>
</dbReference>
<feature type="repeat" description="PPR" evidence="4">
    <location>
        <begin position="44"/>
        <end position="78"/>
    </location>
</feature>
<dbReference type="InterPro" id="IPR002885">
    <property type="entry name" value="PPR_rpt"/>
</dbReference>
<name>A0AAV3NLQ7_LITER</name>
<dbReference type="Pfam" id="PF12854">
    <property type="entry name" value="PPR_1"/>
    <property type="match status" value="1"/>
</dbReference>
<dbReference type="AlphaFoldDB" id="A0AAV3NLQ7"/>
<feature type="repeat" description="PPR" evidence="4">
    <location>
        <begin position="277"/>
        <end position="311"/>
    </location>
</feature>
<dbReference type="NCBIfam" id="TIGR00756">
    <property type="entry name" value="PPR"/>
    <property type="match status" value="3"/>
</dbReference>
<comment type="similarity">
    <text evidence="1">Belongs to the PPR family. PCMP-H subfamily.</text>
</comment>
<dbReference type="FunFam" id="1.25.40.10:FF:000144">
    <property type="entry name" value="Pentatricopeptide repeat-containing protein, mitochondrial"/>
    <property type="match status" value="1"/>
</dbReference>
<dbReference type="InterPro" id="IPR011990">
    <property type="entry name" value="TPR-like_helical_dom_sf"/>
</dbReference>
<dbReference type="Pfam" id="PF20431">
    <property type="entry name" value="E_motif"/>
    <property type="match status" value="1"/>
</dbReference>
<dbReference type="InterPro" id="IPR046848">
    <property type="entry name" value="E_motif"/>
</dbReference>
<evidence type="ECO:0000256" key="2">
    <source>
        <dbReference type="ARBA" id="ARBA00022737"/>
    </source>
</evidence>
<dbReference type="Pfam" id="PF14432">
    <property type="entry name" value="DYW_deaminase"/>
    <property type="match status" value="1"/>
</dbReference>
<feature type="repeat" description="PPR" evidence="4">
    <location>
        <begin position="176"/>
        <end position="210"/>
    </location>
</feature>
<protein>
    <recommendedName>
        <fullName evidence="5">DYW domain-containing protein</fullName>
    </recommendedName>
</protein>
<dbReference type="GO" id="GO:0009451">
    <property type="term" value="P:RNA modification"/>
    <property type="evidence" value="ECO:0007669"/>
    <property type="project" value="InterPro"/>
</dbReference>
<gene>
    <name evidence="6" type="ORF">LIER_00619</name>
</gene>
<dbReference type="Pfam" id="PF20430">
    <property type="entry name" value="Eplus_motif"/>
    <property type="match status" value="1"/>
</dbReference>
<proteinExistence type="inferred from homology"/>
<evidence type="ECO:0000313" key="7">
    <source>
        <dbReference type="Proteomes" id="UP001454036"/>
    </source>
</evidence>
<dbReference type="Gene3D" id="1.25.40.10">
    <property type="entry name" value="Tetratricopeptide repeat domain"/>
    <property type="match status" value="3"/>
</dbReference>
<reference evidence="6 7" key="1">
    <citation type="submission" date="2024-01" db="EMBL/GenBank/DDBJ databases">
        <title>The complete chloroplast genome sequence of Lithospermum erythrorhizon: insights into the phylogenetic relationship among Boraginaceae species and the maternal lineages of purple gromwells.</title>
        <authorList>
            <person name="Okada T."/>
            <person name="Watanabe K."/>
        </authorList>
    </citation>
    <scope>NUCLEOTIDE SEQUENCE [LARGE SCALE GENOMIC DNA]</scope>
</reference>
<dbReference type="PANTHER" id="PTHR47926">
    <property type="entry name" value="PENTATRICOPEPTIDE REPEAT-CONTAINING PROTEIN"/>
    <property type="match status" value="1"/>
</dbReference>
<dbReference type="Pfam" id="PF13041">
    <property type="entry name" value="PPR_2"/>
    <property type="match status" value="1"/>
</dbReference>
<evidence type="ECO:0000256" key="4">
    <source>
        <dbReference type="PROSITE-ProRule" id="PRU00708"/>
    </source>
</evidence>